<dbReference type="EMBL" id="JAWLOF010000001">
    <property type="protein sequence ID" value="MDV7021082.1"/>
    <property type="molecule type" value="Genomic_DNA"/>
</dbReference>
<dbReference type="RefSeq" id="WP_317677356.1">
    <property type="nucleotide sequence ID" value="NZ_JAWLOF010000001.1"/>
</dbReference>
<gene>
    <name evidence="1" type="ORF">R4P48_00095</name>
</gene>
<sequence>MLEGYFDDNDTLQNKQRLLAVAAALEIAKSAVGAGNGISGARTEYDLQSVAKEIGPLADAIQQALAPRN</sequence>
<dbReference type="Proteomes" id="UP001187066">
    <property type="component" value="Unassembled WGS sequence"/>
</dbReference>
<reference evidence="1 2" key="1">
    <citation type="submission" date="2023-10" db="EMBL/GenBank/DDBJ databases">
        <authorList>
            <person name="Dale J."/>
        </authorList>
    </citation>
    <scope>NUCLEOTIDE SEQUENCE [LARGE SCALE GENOMIC DNA]</scope>
    <source>
        <strain evidence="1 2">2023EL-00970</strain>
    </source>
</reference>
<organism evidence="1 2">
    <name type="scientific">Atlantibacter subterraneus</name>
    <dbReference type="NCBI Taxonomy" id="255519"/>
    <lineage>
        <taxon>Bacteria</taxon>
        <taxon>Pseudomonadati</taxon>
        <taxon>Pseudomonadota</taxon>
        <taxon>Gammaproteobacteria</taxon>
        <taxon>Enterobacterales</taxon>
        <taxon>Enterobacteriaceae</taxon>
        <taxon>Atlantibacter</taxon>
    </lineage>
</organism>
<evidence type="ECO:0000313" key="1">
    <source>
        <dbReference type="EMBL" id="MDV7021082.1"/>
    </source>
</evidence>
<proteinExistence type="predicted"/>
<keyword evidence="2" id="KW-1185">Reference proteome</keyword>
<comment type="caution">
    <text evidence="1">The sequence shown here is derived from an EMBL/GenBank/DDBJ whole genome shotgun (WGS) entry which is preliminary data.</text>
</comment>
<protein>
    <submittedName>
        <fullName evidence="1">Uncharacterized protein</fullName>
    </submittedName>
</protein>
<accession>A0ABU4DW45</accession>
<name>A0ABU4DW45_9ENTR</name>
<evidence type="ECO:0000313" key="2">
    <source>
        <dbReference type="Proteomes" id="UP001187066"/>
    </source>
</evidence>